<name>A0A2W1MXR2_9FLAO</name>
<dbReference type="RefSeq" id="WP_111064211.1">
    <property type="nucleotide sequence ID" value="NZ_JBHUCU010000009.1"/>
</dbReference>
<dbReference type="EMBL" id="QKSB01000011">
    <property type="protein sequence ID" value="PZE16164.1"/>
    <property type="molecule type" value="Genomic_DNA"/>
</dbReference>
<comment type="caution">
    <text evidence="1">The sequence shown here is derived from an EMBL/GenBank/DDBJ whole genome shotgun (WGS) entry which is preliminary data.</text>
</comment>
<dbReference type="OrthoDB" id="1118033at2"/>
<dbReference type="AlphaFoldDB" id="A0A2W1MXR2"/>
<gene>
    <name evidence="1" type="ORF">DNU06_14470</name>
</gene>
<dbReference type="Proteomes" id="UP000249248">
    <property type="component" value="Unassembled WGS sequence"/>
</dbReference>
<evidence type="ECO:0000313" key="1">
    <source>
        <dbReference type="EMBL" id="PZE16164.1"/>
    </source>
</evidence>
<organism evidence="1 2">
    <name type="scientific">Putridiphycobacter roseus</name>
    <dbReference type="NCBI Taxonomy" id="2219161"/>
    <lineage>
        <taxon>Bacteria</taxon>
        <taxon>Pseudomonadati</taxon>
        <taxon>Bacteroidota</taxon>
        <taxon>Flavobacteriia</taxon>
        <taxon>Flavobacteriales</taxon>
        <taxon>Crocinitomicaceae</taxon>
        <taxon>Putridiphycobacter</taxon>
    </lineage>
</organism>
<reference evidence="1 2" key="1">
    <citation type="submission" date="2018-06" db="EMBL/GenBank/DDBJ databases">
        <title>The draft genome sequence of Crocinitomix sp. SM1701.</title>
        <authorList>
            <person name="Zhang X."/>
        </authorList>
    </citation>
    <scope>NUCLEOTIDE SEQUENCE [LARGE SCALE GENOMIC DNA]</scope>
    <source>
        <strain evidence="1 2">SM1701</strain>
    </source>
</reference>
<evidence type="ECO:0000313" key="2">
    <source>
        <dbReference type="Proteomes" id="UP000249248"/>
    </source>
</evidence>
<protein>
    <submittedName>
        <fullName evidence="1">Uncharacterized protein</fullName>
    </submittedName>
</protein>
<proteinExistence type="predicted"/>
<accession>A0A2W1MXR2</accession>
<keyword evidence="2" id="KW-1185">Reference proteome</keyword>
<sequence length="215" mass="24712">MNYTVSLNSIKTTDNISGFWTTTDYKNLLEACEIDDMDGLSDNDIQEVLFMALTELDTVEAAKILLTYKFADRLNKGQIEQMAHDMIVEDLSQEYADISFHFALFEINQLLYKAFNGKFPHSKASIIEFEVKQNDKSITTFNKSSLLKLLRPGLSEHSVLRRLFDNSLASTAEFVEAENIIWQLEQTETLGFKLTTSKYWLDGEDFILDEFEAKN</sequence>